<feature type="transmembrane region" description="Helical" evidence="12">
    <location>
        <begin position="123"/>
        <end position="144"/>
    </location>
</feature>
<feature type="transmembrane region" description="Helical" evidence="12">
    <location>
        <begin position="44"/>
        <end position="74"/>
    </location>
</feature>
<dbReference type="PROSITE" id="PS00237">
    <property type="entry name" value="G_PROTEIN_RECEP_F1_1"/>
    <property type="match status" value="1"/>
</dbReference>
<feature type="transmembrane region" description="Helical" evidence="12">
    <location>
        <begin position="81"/>
        <end position="103"/>
    </location>
</feature>
<evidence type="ECO:0000313" key="15">
    <source>
        <dbReference type="WBParaSite" id="Pan_g9433.t1"/>
    </source>
</evidence>
<evidence type="ECO:0000256" key="10">
    <source>
        <dbReference type="RuleBase" id="RU000688"/>
    </source>
</evidence>
<keyword evidence="3 10" id="KW-0812">Transmembrane</keyword>
<keyword evidence="7 10" id="KW-0675">Receptor</keyword>
<feature type="region of interest" description="Disordered" evidence="11">
    <location>
        <begin position="438"/>
        <end position="463"/>
    </location>
</feature>
<dbReference type="AlphaFoldDB" id="A0A7E4WD57"/>
<protein>
    <submittedName>
        <fullName evidence="15">G_PROTEIN_RECEP_F1_2 domain-containing protein</fullName>
    </submittedName>
</protein>
<dbReference type="WBParaSite" id="Pan_g9433.t1">
    <property type="protein sequence ID" value="Pan_g9433.t1"/>
    <property type="gene ID" value="Pan_g9433"/>
</dbReference>
<name>A0A7E4WD57_PANRE</name>
<dbReference type="PANTHER" id="PTHR24248">
    <property type="entry name" value="ADRENERGIC RECEPTOR-RELATED G-PROTEIN COUPLED RECEPTOR"/>
    <property type="match status" value="1"/>
</dbReference>
<reference evidence="14" key="1">
    <citation type="journal article" date="2013" name="Genetics">
        <title>The draft genome and transcriptome of Panagrellus redivivus are shaped by the harsh demands of a free-living lifestyle.</title>
        <authorList>
            <person name="Srinivasan J."/>
            <person name="Dillman A.R."/>
            <person name="Macchietto M.G."/>
            <person name="Heikkinen L."/>
            <person name="Lakso M."/>
            <person name="Fracchia K.M."/>
            <person name="Antoshechkin I."/>
            <person name="Mortazavi A."/>
            <person name="Wong G."/>
            <person name="Sternberg P.W."/>
        </authorList>
    </citation>
    <scope>NUCLEOTIDE SEQUENCE [LARGE SCALE GENOMIC DNA]</scope>
    <source>
        <strain evidence="14">MT8872</strain>
    </source>
</reference>
<dbReference type="PROSITE" id="PS50262">
    <property type="entry name" value="G_PROTEIN_RECEP_F1_2"/>
    <property type="match status" value="1"/>
</dbReference>
<organism evidence="14 15">
    <name type="scientific">Panagrellus redivivus</name>
    <name type="common">Microworm</name>
    <dbReference type="NCBI Taxonomy" id="6233"/>
    <lineage>
        <taxon>Eukaryota</taxon>
        <taxon>Metazoa</taxon>
        <taxon>Ecdysozoa</taxon>
        <taxon>Nematoda</taxon>
        <taxon>Chromadorea</taxon>
        <taxon>Rhabditida</taxon>
        <taxon>Tylenchina</taxon>
        <taxon>Panagrolaimomorpha</taxon>
        <taxon>Panagrolaimoidea</taxon>
        <taxon>Panagrolaimidae</taxon>
        <taxon>Panagrellus</taxon>
    </lineage>
</organism>
<comment type="similarity">
    <text evidence="10">Belongs to the G-protein coupled receptor 1 family.</text>
</comment>
<feature type="compositionally biased region" description="Polar residues" evidence="11">
    <location>
        <begin position="329"/>
        <end position="338"/>
    </location>
</feature>
<dbReference type="Pfam" id="PF00001">
    <property type="entry name" value="7tm_1"/>
    <property type="match status" value="1"/>
</dbReference>
<feature type="domain" description="G-protein coupled receptors family 1 profile" evidence="13">
    <location>
        <begin position="64"/>
        <end position="593"/>
    </location>
</feature>
<dbReference type="PANTHER" id="PTHR24248:SF174">
    <property type="entry name" value="TYRAMINE_OCTOPAMINE RECEPTOR"/>
    <property type="match status" value="1"/>
</dbReference>
<keyword evidence="6 12" id="KW-0472">Membrane</keyword>
<feature type="compositionally biased region" description="Polar residues" evidence="11">
    <location>
        <begin position="444"/>
        <end position="463"/>
    </location>
</feature>
<dbReference type="PRINTS" id="PR00237">
    <property type="entry name" value="GPCRRHODOPSN"/>
</dbReference>
<keyword evidence="5 10" id="KW-0297">G-protein coupled receptor</keyword>
<feature type="compositionally biased region" description="Low complexity" evidence="11">
    <location>
        <begin position="357"/>
        <end position="374"/>
    </location>
</feature>
<feature type="region of interest" description="Disordered" evidence="11">
    <location>
        <begin position="646"/>
        <end position="670"/>
    </location>
</feature>
<keyword evidence="2" id="KW-1003">Cell membrane</keyword>
<dbReference type="Proteomes" id="UP000492821">
    <property type="component" value="Unassembled WGS sequence"/>
</dbReference>
<proteinExistence type="inferred from homology"/>
<evidence type="ECO:0000256" key="9">
    <source>
        <dbReference type="ARBA" id="ARBA00023224"/>
    </source>
</evidence>
<evidence type="ECO:0000313" key="14">
    <source>
        <dbReference type="Proteomes" id="UP000492821"/>
    </source>
</evidence>
<feature type="compositionally biased region" description="Polar residues" evidence="11">
    <location>
        <begin position="398"/>
        <end position="416"/>
    </location>
</feature>
<feature type="transmembrane region" description="Helical" evidence="12">
    <location>
        <begin position="573"/>
        <end position="596"/>
    </location>
</feature>
<dbReference type="InterPro" id="IPR000276">
    <property type="entry name" value="GPCR_Rhodpsn"/>
</dbReference>
<comment type="subcellular location">
    <subcellularLocation>
        <location evidence="1">Cell membrane</location>
        <topology evidence="1">Multi-pass membrane protein</topology>
    </subcellularLocation>
</comment>
<dbReference type="SUPFAM" id="SSF81321">
    <property type="entry name" value="Family A G protein-coupled receptor-like"/>
    <property type="match status" value="1"/>
</dbReference>
<keyword evidence="8" id="KW-0325">Glycoprotein</keyword>
<evidence type="ECO:0000256" key="1">
    <source>
        <dbReference type="ARBA" id="ARBA00004651"/>
    </source>
</evidence>
<evidence type="ECO:0000256" key="4">
    <source>
        <dbReference type="ARBA" id="ARBA00022989"/>
    </source>
</evidence>
<dbReference type="GO" id="GO:0004930">
    <property type="term" value="F:G protein-coupled receptor activity"/>
    <property type="evidence" value="ECO:0007669"/>
    <property type="project" value="UniProtKB-KW"/>
</dbReference>
<feature type="transmembrane region" description="Helical" evidence="12">
    <location>
        <begin position="165"/>
        <end position="186"/>
    </location>
</feature>
<evidence type="ECO:0000256" key="5">
    <source>
        <dbReference type="ARBA" id="ARBA00023040"/>
    </source>
</evidence>
<evidence type="ECO:0000256" key="2">
    <source>
        <dbReference type="ARBA" id="ARBA00022475"/>
    </source>
</evidence>
<sequence>MAGLATSVLHFGEPAGSNFSVGNESAPNQCTFHKWTHLPDQPGFFRIFTIISVLTVIVVLVVLGNALVIAAVILRRRLRSATGLLILSLAVADLMVGLVVLPFSIANEALNRFWIFGDTWCTVWLTVDIWMCTASIYNLVAISIDRYIAIIKPLNYPMLITKFRARCMVAAVWIVSFIICLPSFVLASTDTSKNQDCSCTPANSGVAYIIFSASLSFYIPMAIVIFVYVRIYIAACAATKSVYSGMMQVTANANKNPKNMLMQNPSALSRPENMPMLRVHRGSSVAMKNPALNVQMDVNRSRTTVAPAVQNGTSSTVYAQMNGSSTSLHYAKNQNAGSKSPRLPSSRRHSEEDKQRGTSGRSSSGGIIRNGAASPSRLSTGSIHGDAVSDNDSAKVAAQNSATRGELIHQSSTTSEPGLKVRYLSGSNKQLERIREQKHLEVSDQPNGEPQLSRQITSKSDSQLKNLDKTTVVAIPKPAASNGVALQPISTNALLHPNTINNTTPTKKRSYGASMLTKIMRRGPRKRAGCAYEKRLSLEIKAAKTVAIVTGCFIFCWLGFSILYGFSIKSNDIVWSIAFWLGYLNSALNPVIYTVFNREFRTCFKRLLTCNHFLLNSQSTNYNMYNSYNSQLRPSNKTVGYSSVSAPPYYSRGSPPLTVQQPSSTNNAAD</sequence>
<keyword evidence="4 12" id="KW-1133">Transmembrane helix</keyword>
<feature type="transmembrane region" description="Helical" evidence="12">
    <location>
        <begin position="206"/>
        <end position="229"/>
    </location>
</feature>
<evidence type="ECO:0000256" key="8">
    <source>
        <dbReference type="ARBA" id="ARBA00023180"/>
    </source>
</evidence>
<keyword evidence="14" id="KW-1185">Reference proteome</keyword>
<dbReference type="SMART" id="SM01381">
    <property type="entry name" value="7TM_GPCR_Srsx"/>
    <property type="match status" value="1"/>
</dbReference>
<dbReference type="Gene3D" id="1.20.1070.10">
    <property type="entry name" value="Rhodopsin 7-helix transmembrane proteins"/>
    <property type="match status" value="2"/>
</dbReference>
<reference evidence="15" key="2">
    <citation type="submission" date="2020-10" db="UniProtKB">
        <authorList>
            <consortium name="WormBaseParasite"/>
        </authorList>
    </citation>
    <scope>IDENTIFICATION</scope>
</reference>
<evidence type="ECO:0000256" key="3">
    <source>
        <dbReference type="ARBA" id="ARBA00022692"/>
    </source>
</evidence>
<accession>A0A7E4WD57</accession>
<keyword evidence="9 10" id="KW-0807">Transducer</keyword>
<evidence type="ECO:0000256" key="7">
    <source>
        <dbReference type="ARBA" id="ARBA00023170"/>
    </source>
</evidence>
<feature type="transmembrane region" description="Helical" evidence="12">
    <location>
        <begin position="545"/>
        <end position="567"/>
    </location>
</feature>
<evidence type="ECO:0000256" key="12">
    <source>
        <dbReference type="SAM" id="Phobius"/>
    </source>
</evidence>
<feature type="compositionally biased region" description="Polar residues" evidence="11">
    <location>
        <begin position="657"/>
        <end position="670"/>
    </location>
</feature>
<evidence type="ECO:0000256" key="6">
    <source>
        <dbReference type="ARBA" id="ARBA00023136"/>
    </source>
</evidence>
<dbReference type="InterPro" id="IPR017452">
    <property type="entry name" value="GPCR_Rhodpsn_7TM"/>
</dbReference>
<dbReference type="GO" id="GO:0005886">
    <property type="term" value="C:plasma membrane"/>
    <property type="evidence" value="ECO:0007669"/>
    <property type="project" value="UniProtKB-SubCell"/>
</dbReference>
<evidence type="ECO:0000259" key="13">
    <source>
        <dbReference type="PROSITE" id="PS50262"/>
    </source>
</evidence>
<feature type="region of interest" description="Disordered" evidence="11">
    <location>
        <begin position="329"/>
        <end position="421"/>
    </location>
</feature>
<evidence type="ECO:0000256" key="11">
    <source>
        <dbReference type="SAM" id="MobiDB-lite"/>
    </source>
</evidence>